<reference evidence="3" key="1">
    <citation type="journal article" date="2022" name="New Phytol.">
        <title>Evolutionary transition to the ectomycorrhizal habit in the genomes of a hyperdiverse lineage of mushroom-forming fungi.</title>
        <authorList>
            <person name="Looney B."/>
            <person name="Miyauchi S."/>
            <person name="Morin E."/>
            <person name="Drula E."/>
            <person name="Courty P.E."/>
            <person name="Kohler A."/>
            <person name="Kuo A."/>
            <person name="LaButti K."/>
            <person name="Pangilinan J."/>
            <person name="Lipzen A."/>
            <person name="Riley R."/>
            <person name="Andreopoulos W."/>
            <person name="He G."/>
            <person name="Johnson J."/>
            <person name="Nolan M."/>
            <person name="Tritt A."/>
            <person name="Barry K.W."/>
            <person name="Grigoriev I.V."/>
            <person name="Nagy L.G."/>
            <person name="Hibbett D."/>
            <person name="Henrissat B."/>
            <person name="Matheny P.B."/>
            <person name="Labbe J."/>
            <person name="Martin F.M."/>
        </authorList>
    </citation>
    <scope>NUCLEOTIDE SEQUENCE</scope>
    <source>
        <strain evidence="3">BPL690</strain>
    </source>
</reference>
<evidence type="ECO:0000256" key="1">
    <source>
        <dbReference type="SAM" id="MobiDB-lite"/>
    </source>
</evidence>
<dbReference type="Proteomes" id="UP001203297">
    <property type="component" value="Unassembled WGS sequence"/>
</dbReference>
<accession>A0AAD4QKG8</accession>
<evidence type="ECO:0000313" key="4">
    <source>
        <dbReference type="Proteomes" id="UP001203297"/>
    </source>
</evidence>
<dbReference type="GO" id="GO:0005802">
    <property type="term" value="C:trans-Golgi network"/>
    <property type="evidence" value="ECO:0007669"/>
    <property type="project" value="TreeGrafter"/>
</dbReference>
<dbReference type="PANTHER" id="PTHR28159">
    <property type="entry name" value="TRAFFICKING PROTEIN PARTICLE COMPLEX II-SPECIFIC SUBUNIT 65"/>
    <property type="match status" value="1"/>
</dbReference>
<feature type="region of interest" description="Disordered" evidence="1">
    <location>
        <begin position="681"/>
        <end position="705"/>
    </location>
</feature>
<keyword evidence="4" id="KW-1185">Reference proteome</keyword>
<dbReference type="AlphaFoldDB" id="A0AAD4QKG8"/>
<gene>
    <name evidence="3" type="ORF">B0F90DRAFT_1741161</name>
</gene>
<dbReference type="GO" id="GO:1990071">
    <property type="term" value="C:TRAPPII protein complex"/>
    <property type="evidence" value="ECO:0007669"/>
    <property type="project" value="InterPro"/>
</dbReference>
<dbReference type="Pfam" id="PF12735">
    <property type="entry name" value="IgD3_Trs65"/>
    <property type="match status" value="1"/>
</dbReference>
<evidence type="ECO:0000313" key="3">
    <source>
        <dbReference type="EMBL" id="KAI0297214.1"/>
    </source>
</evidence>
<feature type="domain" description="Trafficking protein particle complex II-specific subunit 65 IgD3" evidence="2">
    <location>
        <begin position="765"/>
        <end position="821"/>
    </location>
</feature>
<dbReference type="EMBL" id="WTXG01000040">
    <property type="protein sequence ID" value="KAI0297214.1"/>
    <property type="molecule type" value="Genomic_DNA"/>
</dbReference>
<dbReference type="PANTHER" id="PTHR28159:SF1">
    <property type="entry name" value="TRAFFICKING PROTEIN PARTICLE COMPLEX II-SPECIFIC SUBUNIT 65"/>
    <property type="match status" value="1"/>
</dbReference>
<evidence type="ECO:0000259" key="2">
    <source>
        <dbReference type="Pfam" id="PF12735"/>
    </source>
</evidence>
<organism evidence="3 4">
    <name type="scientific">Multifurca ochricompacta</name>
    <dbReference type="NCBI Taxonomy" id="376703"/>
    <lineage>
        <taxon>Eukaryota</taxon>
        <taxon>Fungi</taxon>
        <taxon>Dikarya</taxon>
        <taxon>Basidiomycota</taxon>
        <taxon>Agaricomycotina</taxon>
        <taxon>Agaricomycetes</taxon>
        <taxon>Russulales</taxon>
        <taxon>Russulaceae</taxon>
        <taxon>Multifurca</taxon>
    </lineage>
</organism>
<protein>
    <recommendedName>
        <fullName evidence="2">Trafficking protein particle complex II-specific subunit 65 IgD3 domain-containing protein</fullName>
    </recommendedName>
</protein>
<dbReference type="GO" id="GO:0006891">
    <property type="term" value="P:intra-Golgi vesicle-mediated transport"/>
    <property type="evidence" value="ECO:0007669"/>
    <property type="project" value="InterPro"/>
</dbReference>
<dbReference type="InterPro" id="IPR055420">
    <property type="entry name" value="IgD3_Trs65"/>
</dbReference>
<comment type="caution">
    <text evidence="3">The sequence shown here is derived from an EMBL/GenBank/DDBJ whole genome shotgun (WGS) entry which is preliminary data.</text>
</comment>
<proteinExistence type="predicted"/>
<name>A0AAD4QKG8_9AGAM</name>
<dbReference type="InterPro" id="IPR024662">
    <property type="entry name" value="Trs65"/>
</dbReference>
<sequence length="833" mass="89626">MATFEEIISSSTLDIVVPNLTLEFPTQGTDHGAWLQRLSSEEIERKRAFFDEHLDFLFVLRLEQPEDSPVDPTMPPISLLSFLVHTQVSYDAAYISPAPVPHPARATSLKANAGNGSLHVPPSIFPLNTPNPTPVTAEQDRRYVRAEGVTLASRMWGEEPDPAKVKDLENRDAFALLWDDSTSVWVAVYRMCVSVAFLRLPSPDPLLCLTASITVREKPVPVTAVRNELAAMLAAAGGLPNSPTSARTESFSDVYEYNKSYHGLEEVNLLEGLSSAPSFANAPSPLSLPSTRISARTRQRDFALPSSPPPIADGFIVSPSLATRATLRKSFRRTLPAVSGFRVRMRTVFVPYILLDATDPDTGLDDALAAGHAERTVMLCVELEHPGEAPEGFSVDGVDVFIGGAGGARVRLLPWAGKSLSEIFPIHLRSREQYNLLFAVELLSAPISEKETLFLGTSTSTVGEELQRPVTIIVSGRPFFSGACSQRDEKRDDEYVFPTKTFPSRWNCVLDLAPQRSPVAGTEGEVLPEPPSPFPTSTPRISMSFSEQQVQSNPVAGSKHFSASSGPVSRLHRFVPSSSSPLSKLSYTPPSIAAAMTSVPHTTYEPPPSPGIPPPVSLSKMLPVGENDEAFMSDGGGIPLPPTTPAYPAYSKSSPVPVTPRTQGPLASWGAARIPSAAVELPRGGASPSAPTRPSPSPLALVPSTSTVPERERIIVSVGLHCNTGTSARPLVPLDEFALDIFVFNQSAWTRRFEGSRGGGSGPGIVPLDGRVRIGPLRPATCQSVRMAFLALLPGVHMVEALTLTDIETQHVLTLRTAMDVVIHEPDSLRPGS</sequence>